<evidence type="ECO:0000313" key="2">
    <source>
        <dbReference type="Proteomes" id="UP000316621"/>
    </source>
</evidence>
<dbReference type="EMBL" id="CM010724">
    <property type="protein sequence ID" value="RZC81734.1"/>
    <property type="molecule type" value="Genomic_DNA"/>
</dbReference>
<accession>A0A4Y7L870</accession>
<dbReference type="Gramene" id="RZC81734">
    <property type="protein sequence ID" value="RZC81734"/>
    <property type="gene ID" value="C5167_044322"/>
</dbReference>
<protein>
    <submittedName>
        <fullName evidence="1">Uncharacterized protein</fullName>
    </submittedName>
</protein>
<evidence type="ECO:0000313" key="1">
    <source>
        <dbReference type="EMBL" id="RZC81734.1"/>
    </source>
</evidence>
<dbReference type="AlphaFoldDB" id="A0A4Y7L870"/>
<sequence>MGDARLFPLCERLPGVGFNGYPLLFLCHVKCYARLVSLGKKEEAVCETSEMQSVICSQGPILPEFQEMIKLLIVNNPVNKDVASTWNWQFGSGA</sequence>
<gene>
    <name evidence="1" type="ORF">C5167_044322</name>
</gene>
<name>A0A4Y7L870_PAPSO</name>
<keyword evidence="2" id="KW-1185">Reference proteome</keyword>
<proteinExistence type="predicted"/>
<organism evidence="1 2">
    <name type="scientific">Papaver somniferum</name>
    <name type="common">Opium poppy</name>
    <dbReference type="NCBI Taxonomy" id="3469"/>
    <lineage>
        <taxon>Eukaryota</taxon>
        <taxon>Viridiplantae</taxon>
        <taxon>Streptophyta</taxon>
        <taxon>Embryophyta</taxon>
        <taxon>Tracheophyta</taxon>
        <taxon>Spermatophyta</taxon>
        <taxon>Magnoliopsida</taxon>
        <taxon>Ranunculales</taxon>
        <taxon>Papaveraceae</taxon>
        <taxon>Papaveroideae</taxon>
        <taxon>Papaver</taxon>
    </lineage>
</organism>
<dbReference type="Proteomes" id="UP000316621">
    <property type="component" value="Chromosome 10"/>
</dbReference>
<reference evidence="1 2" key="1">
    <citation type="journal article" date="2018" name="Science">
        <title>The opium poppy genome and morphinan production.</title>
        <authorList>
            <person name="Guo L."/>
            <person name="Winzer T."/>
            <person name="Yang X."/>
            <person name="Li Y."/>
            <person name="Ning Z."/>
            <person name="He Z."/>
            <person name="Teodor R."/>
            <person name="Lu Y."/>
            <person name="Bowser T.A."/>
            <person name="Graham I.A."/>
            <person name="Ye K."/>
        </authorList>
    </citation>
    <scope>NUCLEOTIDE SEQUENCE [LARGE SCALE GENOMIC DNA]</scope>
    <source>
        <strain evidence="2">cv. HN1</strain>
        <tissue evidence="1">Leaves</tissue>
    </source>
</reference>